<evidence type="ECO:0000313" key="3">
    <source>
        <dbReference type="EMBL" id="NMM95225.1"/>
    </source>
</evidence>
<dbReference type="PANTHER" id="PTHR22916:SF3">
    <property type="entry name" value="UDP-GLCNAC:BETAGAL BETA-1,3-N-ACETYLGLUCOSAMINYLTRANSFERASE-LIKE PROTEIN 1"/>
    <property type="match status" value="1"/>
</dbReference>
<feature type="domain" description="Glycosyltransferase 2-like" evidence="2">
    <location>
        <begin position="6"/>
        <end position="92"/>
    </location>
</feature>
<dbReference type="PANTHER" id="PTHR22916">
    <property type="entry name" value="GLYCOSYLTRANSFERASE"/>
    <property type="match status" value="1"/>
</dbReference>
<dbReference type="AlphaFoldDB" id="A0A7Y0ERR3"/>
<dbReference type="Gene3D" id="3.90.550.10">
    <property type="entry name" value="Spore Coat Polysaccharide Biosynthesis Protein SpsA, Chain A"/>
    <property type="match status" value="1"/>
</dbReference>
<sequence length="267" mass="31109">MDVRIIAHCQKNQGASKTRERGVQYSKGRYVCFVDADDHIEKDYLEKMVKCMIVNNAQIVCCNAIEKNIISGKIVEQQTIFSTKEILSDFFAYKQYTCVVWASLYDVNLFNNVLFPEIRYGEDTSLKMQVLIGSQKTVLMPYEGYHYCSDNPDSAMHAKKDVELAYGSWFAHNLVYQYCKKNNMMMREATKDICNSSYGILSSIVQDVNLFHLQRWKKIFVQTSMFAKQNHVLNIKIVLVYIYTVYPLLCYCLVKTYKSIKELRLNI</sequence>
<dbReference type="Proteomes" id="UP000532194">
    <property type="component" value="Unassembled WGS sequence"/>
</dbReference>
<keyword evidence="3" id="KW-0808">Transferase</keyword>
<accession>A0A7Y0ERR3</accession>
<organism evidence="3 4">
    <name type="scientific">Bifidobacterium oedipodis</name>
    <dbReference type="NCBI Taxonomy" id="2675322"/>
    <lineage>
        <taxon>Bacteria</taxon>
        <taxon>Bacillati</taxon>
        <taxon>Actinomycetota</taxon>
        <taxon>Actinomycetes</taxon>
        <taxon>Bifidobacteriales</taxon>
        <taxon>Bifidobacteriaceae</taxon>
        <taxon>Bifidobacterium</taxon>
    </lineage>
</organism>
<dbReference type="GO" id="GO:0016758">
    <property type="term" value="F:hexosyltransferase activity"/>
    <property type="evidence" value="ECO:0007669"/>
    <property type="project" value="UniProtKB-ARBA"/>
</dbReference>
<evidence type="ECO:0000259" key="2">
    <source>
        <dbReference type="Pfam" id="PF00535"/>
    </source>
</evidence>
<dbReference type="InterPro" id="IPR029044">
    <property type="entry name" value="Nucleotide-diphossugar_trans"/>
</dbReference>
<reference evidence="3 4" key="1">
    <citation type="submission" date="2020-02" db="EMBL/GenBank/DDBJ databases">
        <title>Characterization of phylogenetic diversity of novel bifidobacterial species isolated in Czech ZOOs.</title>
        <authorList>
            <person name="Lugli G.A."/>
            <person name="Vera N.B."/>
            <person name="Ventura M."/>
        </authorList>
    </citation>
    <scope>NUCLEOTIDE SEQUENCE [LARGE SCALE GENOMIC DNA]</scope>
    <source>
        <strain evidence="3 4">DSM 109957</strain>
    </source>
</reference>
<dbReference type="InterPro" id="IPR001173">
    <property type="entry name" value="Glyco_trans_2-like"/>
</dbReference>
<keyword evidence="1" id="KW-1133">Transmembrane helix</keyword>
<protein>
    <submittedName>
        <fullName evidence="3">Glycosyl transferase family 2</fullName>
    </submittedName>
</protein>
<name>A0A7Y0ERR3_9BIFI</name>
<keyword evidence="1" id="KW-0812">Transmembrane</keyword>
<dbReference type="Pfam" id="PF00535">
    <property type="entry name" value="Glycos_transf_2"/>
    <property type="match status" value="1"/>
</dbReference>
<evidence type="ECO:0000313" key="4">
    <source>
        <dbReference type="Proteomes" id="UP000532194"/>
    </source>
</evidence>
<dbReference type="SUPFAM" id="SSF53448">
    <property type="entry name" value="Nucleotide-diphospho-sugar transferases"/>
    <property type="match status" value="1"/>
</dbReference>
<keyword evidence="1" id="KW-0472">Membrane</keyword>
<gene>
    <name evidence="3" type="ORF">G1C95_2413</name>
</gene>
<proteinExistence type="predicted"/>
<dbReference type="EMBL" id="JAAIII010000011">
    <property type="protein sequence ID" value="NMM95225.1"/>
    <property type="molecule type" value="Genomic_DNA"/>
</dbReference>
<evidence type="ECO:0000256" key="1">
    <source>
        <dbReference type="SAM" id="Phobius"/>
    </source>
</evidence>
<feature type="transmembrane region" description="Helical" evidence="1">
    <location>
        <begin position="233"/>
        <end position="254"/>
    </location>
</feature>
<dbReference type="CDD" id="cd00761">
    <property type="entry name" value="Glyco_tranf_GTA_type"/>
    <property type="match status" value="1"/>
</dbReference>
<comment type="caution">
    <text evidence="3">The sequence shown here is derived from an EMBL/GenBank/DDBJ whole genome shotgun (WGS) entry which is preliminary data.</text>
</comment>
<keyword evidence="4" id="KW-1185">Reference proteome</keyword>